<dbReference type="RefSeq" id="WP_334485356.1">
    <property type="nucleotide sequence ID" value="NZ_JAZHRV010000001.1"/>
</dbReference>
<accession>A0ABU8BII4</accession>
<organism evidence="2 3">
    <name type="scientific">Bradyrhizobium algeriense</name>
    <dbReference type="NCBI Taxonomy" id="634784"/>
    <lineage>
        <taxon>Bacteria</taxon>
        <taxon>Pseudomonadati</taxon>
        <taxon>Pseudomonadota</taxon>
        <taxon>Alphaproteobacteria</taxon>
        <taxon>Hyphomicrobiales</taxon>
        <taxon>Nitrobacteraceae</taxon>
        <taxon>Bradyrhizobium</taxon>
    </lineage>
</organism>
<dbReference type="EMBL" id="JAZHRV010000001">
    <property type="protein sequence ID" value="MEH2558360.1"/>
    <property type="molecule type" value="Genomic_DNA"/>
</dbReference>
<protein>
    <submittedName>
        <fullName evidence="2">CelD/BcsL family acetyltransferase involved in cellulose biosynthesis</fullName>
    </submittedName>
</protein>
<dbReference type="Proteomes" id="UP001364224">
    <property type="component" value="Unassembled WGS sequence"/>
</dbReference>
<proteinExistence type="predicted"/>
<feature type="domain" description="BioF2-like acetyltransferase" evidence="1">
    <location>
        <begin position="193"/>
        <end position="340"/>
    </location>
</feature>
<reference evidence="2 3" key="1">
    <citation type="submission" date="2024-02" db="EMBL/GenBank/DDBJ databases">
        <title>Adaptive strategies in a cosmopolitan and abundant soil bacterium.</title>
        <authorList>
            <person name="Carini P."/>
        </authorList>
    </citation>
    <scope>NUCLEOTIDE SEQUENCE [LARGE SCALE GENOMIC DNA]</scope>
    <source>
        <strain evidence="2 3">AZCC 1608</strain>
    </source>
</reference>
<dbReference type="Pfam" id="PF13480">
    <property type="entry name" value="Acetyltransf_6"/>
    <property type="match status" value="1"/>
</dbReference>
<evidence type="ECO:0000313" key="2">
    <source>
        <dbReference type="EMBL" id="MEH2558360.1"/>
    </source>
</evidence>
<dbReference type="InterPro" id="IPR038740">
    <property type="entry name" value="BioF2-like_GNAT_dom"/>
</dbReference>
<dbReference type="SUPFAM" id="SSF55729">
    <property type="entry name" value="Acyl-CoA N-acyltransferases (Nat)"/>
    <property type="match status" value="1"/>
</dbReference>
<sequence length="396" mass="44284">MTVLTTSAGQLAARPKSRAAGFRVELLRNWQQALARWHDISPSTPFQHPQWYDAWYAAFDGTEGVAPLIAVVTDASTHEPAMLLPLIRRRQDKITTVEFADLNLTDYNAPILGSAAPRDAKAMRALWRSLLSALRRMPEAADLIRLRKVPIDLDGRPNPLALLDTGGPCLLNGNLVTTGEDYDAWRYTLQKAVRTELQRSWRVFTRDPAASFAIVTDTSEALRILATTEVQQGARMKSLGRNYVLDDETCAEFYRNLVRDGVGNGYALVSVLTAAGDEIVATLVGIRTGSRYVMVRISNAGEKWSNCSPGRLIIERTMAALHKDGVREFDFSVGNYAYKRRFGVTPLSLIDISAALSWRGWPSAQRDHMVRAVRNYPRLDAWLRRARGKPLSREEN</sequence>
<keyword evidence="3" id="KW-1185">Reference proteome</keyword>
<evidence type="ECO:0000259" key="1">
    <source>
        <dbReference type="Pfam" id="PF13480"/>
    </source>
</evidence>
<name>A0ABU8BII4_9BRAD</name>
<comment type="caution">
    <text evidence="2">The sequence shown here is derived from an EMBL/GenBank/DDBJ whole genome shotgun (WGS) entry which is preliminary data.</text>
</comment>
<gene>
    <name evidence="2" type="ORF">V1286_005889</name>
</gene>
<evidence type="ECO:0000313" key="3">
    <source>
        <dbReference type="Proteomes" id="UP001364224"/>
    </source>
</evidence>
<dbReference type="InterPro" id="IPR016181">
    <property type="entry name" value="Acyl_CoA_acyltransferase"/>
</dbReference>